<evidence type="ECO:0000313" key="2">
    <source>
        <dbReference type="WBParaSite" id="nRc.2.0.1.t18355-RA"/>
    </source>
</evidence>
<sequence length="106" mass="12720">MEIFMHQGQELKKALIESKIHHKAIQDESELKIVVNEDQKSQWPKEQDYCLTFDKTVRERSFAVENNKNEFEKQIGRKNYYGPYRRIEKSQSVEEMRIGTLRALCR</sequence>
<dbReference type="Proteomes" id="UP000887565">
    <property type="component" value="Unplaced"/>
</dbReference>
<protein>
    <submittedName>
        <fullName evidence="2">Uncharacterized protein</fullName>
    </submittedName>
</protein>
<organism evidence="1 2">
    <name type="scientific">Romanomermis culicivorax</name>
    <name type="common">Nematode worm</name>
    <dbReference type="NCBI Taxonomy" id="13658"/>
    <lineage>
        <taxon>Eukaryota</taxon>
        <taxon>Metazoa</taxon>
        <taxon>Ecdysozoa</taxon>
        <taxon>Nematoda</taxon>
        <taxon>Enoplea</taxon>
        <taxon>Dorylaimia</taxon>
        <taxon>Mermithida</taxon>
        <taxon>Mermithoidea</taxon>
        <taxon>Mermithidae</taxon>
        <taxon>Romanomermis</taxon>
    </lineage>
</organism>
<name>A0A915IVX4_ROMCU</name>
<dbReference type="AlphaFoldDB" id="A0A915IVX4"/>
<dbReference type="WBParaSite" id="nRc.2.0.1.t18355-RA">
    <property type="protein sequence ID" value="nRc.2.0.1.t18355-RA"/>
    <property type="gene ID" value="nRc.2.0.1.g18355"/>
</dbReference>
<proteinExistence type="predicted"/>
<accession>A0A915IVX4</accession>
<keyword evidence="1" id="KW-1185">Reference proteome</keyword>
<evidence type="ECO:0000313" key="1">
    <source>
        <dbReference type="Proteomes" id="UP000887565"/>
    </source>
</evidence>
<reference evidence="2" key="1">
    <citation type="submission" date="2022-11" db="UniProtKB">
        <authorList>
            <consortium name="WormBaseParasite"/>
        </authorList>
    </citation>
    <scope>IDENTIFICATION</scope>
</reference>